<name>A0ABS9YLF0_9ACTN</name>
<sequence length="196" mass="21261">MDAHASGPFYATDTFWAAAGVVVAVLGGWGAIWAAFRVSHPRRRLTYAVTHARLVRRRIDGSLEIRRNGTLLADPHLVTVVLTNRGRRDIASSAFDRGEPFRVSLGVPYAEILAGECLPSAALAPPARIHGTELRIGPGRIGSGTTITYQLLVDREPSYSCRHSLLDVRVQSAPAPPLQWGRTSSRSSQRARSAIS</sequence>
<evidence type="ECO:0000313" key="4">
    <source>
        <dbReference type="Proteomes" id="UP001165269"/>
    </source>
</evidence>
<reference evidence="3" key="1">
    <citation type="submission" date="2022-03" db="EMBL/GenBank/DDBJ databases">
        <title>Streptomyces 7R015 and 7R016 isolated from Barleria lupulina in Thailand.</title>
        <authorList>
            <person name="Kanchanasin P."/>
            <person name="Phongsopitanun W."/>
            <person name="Tanasupawat S."/>
        </authorList>
    </citation>
    <scope>NUCLEOTIDE SEQUENCE</scope>
    <source>
        <strain evidence="3">7R015</strain>
    </source>
</reference>
<evidence type="ECO:0000313" key="3">
    <source>
        <dbReference type="EMBL" id="MCI3278092.1"/>
    </source>
</evidence>
<evidence type="ECO:0000256" key="1">
    <source>
        <dbReference type="SAM" id="MobiDB-lite"/>
    </source>
</evidence>
<gene>
    <name evidence="3" type="ORF">MQP27_44195</name>
</gene>
<accession>A0ABS9YLF0</accession>
<protein>
    <recommendedName>
        <fullName evidence="5">DUF58 domain-containing protein</fullName>
    </recommendedName>
</protein>
<evidence type="ECO:0008006" key="5">
    <source>
        <dbReference type="Google" id="ProtNLM"/>
    </source>
</evidence>
<evidence type="ECO:0000256" key="2">
    <source>
        <dbReference type="SAM" id="Phobius"/>
    </source>
</evidence>
<keyword evidence="4" id="KW-1185">Reference proteome</keyword>
<keyword evidence="2" id="KW-0472">Membrane</keyword>
<feature type="compositionally biased region" description="Low complexity" evidence="1">
    <location>
        <begin position="182"/>
        <end position="196"/>
    </location>
</feature>
<dbReference type="Proteomes" id="UP001165269">
    <property type="component" value="Unassembled WGS sequence"/>
</dbReference>
<feature type="region of interest" description="Disordered" evidence="1">
    <location>
        <begin position="176"/>
        <end position="196"/>
    </location>
</feature>
<keyword evidence="2" id="KW-1133">Transmembrane helix</keyword>
<comment type="caution">
    <text evidence="3">The sequence shown here is derived from an EMBL/GenBank/DDBJ whole genome shotgun (WGS) entry which is preliminary data.</text>
</comment>
<dbReference type="RefSeq" id="WP_242776379.1">
    <property type="nucleotide sequence ID" value="NZ_JALDAY010000017.1"/>
</dbReference>
<keyword evidence="2" id="KW-0812">Transmembrane</keyword>
<organism evidence="3 4">
    <name type="scientific">Streptomyces cylindrosporus</name>
    <dbReference type="NCBI Taxonomy" id="2927583"/>
    <lineage>
        <taxon>Bacteria</taxon>
        <taxon>Bacillati</taxon>
        <taxon>Actinomycetota</taxon>
        <taxon>Actinomycetes</taxon>
        <taxon>Kitasatosporales</taxon>
        <taxon>Streptomycetaceae</taxon>
        <taxon>Streptomyces</taxon>
    </lineage>
</organism>
<proteinExistence type="predicted"/>
<feature type="transmembrane region" description="Helical" evidence="2">
    <location>
        <begin position="15"/>
        <end position="36"/>
    </location>
</feature>
<dbReference type="EMBL" id="JALDAY010000017">
    <property type="protein sequence ID" value="MCI3278092.1"/>
    <property type="molecule type" value="Genomic_DNA"/>
</dbReference>